<organism evidence="1 2">
    <name type="scientific">Thalassiosira oceanica</name>
    <name type="common">Marine diatom</name>
    <dbReference type="NCBI Taxonomy" id="159749"/>
    <lineage>
        <taxon>Eukaryota</taxon>
        <taxon>Sar</taxon>
        <taxon>Stramenopiles</taxon>
        <taxon>Ochrophyta</taxon>
        <taxon>Bacillariophyta</taxon>
        <taxon>Coscinodiscophyceae</taxon>
        <taxon>Thalassiosirophycidae</taxon>
        <taxon>Thalassiosirales</taxon>
        <taxon>Thalassiosiraceae</taxon>
        <taxon>Thalassiosira</taxon>
    </lineage>
</organism>
<evidence type="ECO:0000313" key="1">
    <source>
        <dbReference type="EMBL" id="EJK56664.1"/>
    </source>
</evidence>
<dbReference type="EMBL" id="AGNL01030882">
    <property type="protein sequence ID" value="EJK56664.1"/>
    <property type="molecule type" value="Genomic_DNA"/>
</dbReference>
<protein>
    <submittedName>
        <fullName evidence="1">Uncharacterized protein</fullName>
    </submittedName>
</protein>
<feature type="non-terminal residue" evidence="1">
    <location>
        <position position="192"/>
    </location>
</feature>
<accession>K0RW82</accession>
<keyword evidence="2" id="KW-1185">Reference proteome</keyword>
<comment type="caution">
    <text evidence="1">The sequence shown here is derived from an EMBL/GenBank/DDBJ whole genome shotgun (WGS) entry which is preliminary data.</text>
</comment>
<sequence length="192" mass="21206">MRPSADLQLGLRAAVLLDNDNGVTPSSGCVNHSFVAFQPQQRHHLLAKAELLYLIWLQFWGLLYEQPISAARQCSRPLLAKAVRGLVPSSRLRRSVRARQIIQAAAQEQDAASSSERRHYCALRDPRSCSRPPSAFTAAPALVRRAGRVCGVLSGPWIPDFRLRFITITTNHEISFGARSEAAHCSKAVRAV</sequence>
<name>K0RW82_THAOC</name>
<gene>
    <name evidence="1" type="ORF">THAOC_23406</name>
</gene>
<dbReference type="AlphaFoldDB" id="K0RW82"/>
<proteinExistence type="predicted"/>
<reference evidence="1 2" key="1">
    <citation type="journal article" date="2012" name="Genome Biol.">
        <title>Genome and low-iron response of an oceanic diatom adapted to chronic iron limitation.</title>
        <authorList>
            <person name="Lommer M."/>
            <person name="Specht M."/>
            <person name="Roy A.S."/>
            <person name="Kraemer L."/>
            <person name="Andreson R."/>
            <person name="Gutowska M.A."/>
            <person name="Wolf J."/>
            <person name="Bergner S.V."/>
            <person name="Schilhabel M.B."/>
            <person name="Klostermeier U.C."/>
            <person name="Beiko R.G."/>
            <person name="Rosenstiel P."/>
            <person name="Hippler M."/>
            <person name="Laroche J."/>
        </authorList>
    </citation>
    <scope>NUCLEOTIDE SEQUENCE [LARGE SCALE GENOMIC DNA]</scope>
    <source>
        <strain evidence="1 2">CCMP1005</strain>
    </source>
</reference>
<evidence type="ECO:0000313" key="2">
    <source>
        <dbReference type="Proteomes" id="UP000266841"/>
    </source>
</evidence>
<dbReference type="Proteomes" id="UP000266841">
    <property type="component" value="Unassembled WGS sequence"/>
</dbReference>